<evidence type="ECO:0000256" key="2">
    <source>
        <dbReference type="ARBA" id="ARBA00022908"/>
    </source>
</evidence>
<comment type="caution">
    <text evidence="8">The sequence shown here is derived from an EMBL/GenBank/DDBJ whole genome shotgun (WGS) entry which is preliminary data.</text>
</comment>
<organism evidence="8 9">
    <name type="scientific">Paenibacillus rhizoplanae</name>
    <dbReference type="NCBI Taxonomy" id="1917181"/>
    <lineage>
        <taxon>Bacteria</taxon>
        <taxon>Bacillati</taxon>
        <taxon>Bacillota</taxon>
        <taxon>Bacilli</taxon>
        <taxon>Bacillales</taxon>
        <taxon>Paenibacillaceae</taxon>
        <taxon>Paenibacillus</taxon>
    </lineage>
</organism>
<dbReference type="Pfam" id="PF02899">
    <property type="entry name" value="Phage_int_SAM_1"/>
    <property type="match status" value="1"/>
</dbReference>
<sequence length="315" mass="36749">MDYKEKRKLILETREEREKLSVHSAINMFIRSRRLKNLTSNTTTSYSQALGKLYNFLNENDIGKVNEVILEDIQEFIQTRIDEGNSAPTINKYLRSLRAFFNFLHGAGYLIENPMDTIENLVEEKRILRTLNHKQVKLLLDMPNLSTPAGYRNYVFMLLILDTGLRMEEAITLSIDGIYWTERTLRVFGKGRKERLVPFSDILAVHMDEYLRLRTETDSSEFFVNINGQPLKRRTVQEEISDYGKKARIKGVRVSCHTLRYTFARNYVLNGGDVVSLMRIMGHKSLHMAQLYTEMFQTDISKQHDKFSPVSSIFN</sequence>
<dbReference type="PROSITE" id="PS51900">
    <property type="entry name" value="CB"/>
    <property type="match status" value="1"/>
</dbReference>
<dbReference type="InterPro" id="IPR002104">
    <property type="entry name" value="Integrase_catalytic"/>
</dbReference>
<keyword evidence="3 5" id="KW-0238">DNA-binding</keyword>
<reference evidence="9" key="1">
    <citation type="journal article" date="2019" name="Int. J. Syst. Evol. Microbiol.">
        <title>The Global Catalogue of Microorganisms (GCM) 10K type strain sequencing project: providing services to taxonomists for standard genome sequencing and annotation.</title>
        <authorList>
            <consortium name="The Broad Institute Genomics Platform"/>
            <consortium name="The Broad Institute Genome Sequencing Center for Infectious Disease"/>
            <person name="Wu L."/>
            <person name="Ma J."/>
        </authorList>
    </citation>
    <scope>NUCLEOTIDE SEQUENCE [LARGE SCALE GENOMIC DNA]</scope>
    <source>
        <strain evidence="9">CCM 8725</strain>
    </source>
</reference>
<dbReference type="InterPro" id="IPR050090">
    <property type="entry name" value="Tyrosine_recombinase_XerCD"/>
</dbReference>
<evidence type="ECO:0000256" key="5">
    <source>
        <dbReference type="PROSITE-ProRule" id="PRU01248"/>
    </source>
</evidence>
<dbReference type="RefSeq" id="WP_209994696.1">
    <property type="nucleotide sequence ID" value="NZ_JBHUKY010000015.1"/>
</dbReference>
<dbReference type="SUPFAM" id="SSF56349">
    <property type="entry name" value="DNA breaking-rejoining enzymes"/>
    <property type="match status" value="1"/>
</dbReference>
<comment type="similarity">
    <text evidence="1">Belongs to the 'phage' integrase family.</text>
</comment>
<dbReference type="Gene3D" id="1.10.443.10">
    <property type="entry name" value="Intergrase catalytic core"/>
    <property type="match status" value="1"/>
</dbReference>
<dbReference type="InterPro" id="IPR044068">
    <property type="entry name" value="CB"/>
</dbReference>
<gene>
    <name evidence="8" type="ORF">ACFSX3_06045</name>
</gene>
<evidence type="ECO:0000313" key="9">
    <source>
        <dbReference type="Proteomes" id="UP001597448"/>
    </source>
</evidence>
<keyword evidence="2" id="KW-0229">DNA integration</keyword>
<dbReference type="Proteomes" id="UP001597448">
    <property type="component" value="Unassembled WGS sequence"/>
</dbReference>
<dbReference type="PANTHER" id="PTHR30349">
    <property type="entry name" value="PHAGE INTEGRASE-RELATED"/>
    <property type="match status" value="1"/>
</dbReference>
<dbReference type="PANTHER" id="PTHR30349:SF41">
    <property type="entry name" value="INTEGRASE_RECOMBINASE PROTEIN MJ0367-RELATED"/>
    <property type="match status" value="1"/>
</dbReference>
<dbReference type="InterPro" id="IPR010998">
    <property type="entry name" value="Integrase_recombinase_N"/>
</dbReference>
<dbReference type="InterPro" id="IPR004107">
    <property type="entry name" value="Integrase_SAM-like_N"/>
</dbReference>
<evidence type="ECO:0000313" key="8">
    <source>
        <dbReference type="EMBL" id="MFD2409420.1"/>
    </source>
</evidence>
<dbReference type="PROSITE" id="PS51898">
    <property type="entry name" value="TYR_RECOMBINASE"/>
    <property type="match status" value="1"/>
</dbReference>
<feature type="domain" description="Core-binding (CB)" evidence="7">
    <location>
        <begin position="20"/>
        <end position="105"/>
    </location>
</feature>
<name>A0ABW5F6A2_9BACL</name>
<evidence type="ECO:0000259" key="7">
    <source>
        <dbReference type="PROSITE" id="PS51900"/>
    </source>
</evidence>
<dbReference type="Pfam" id="PF00589">
    <property type="entry name" value="Phage_integrase"/>
    <property type="match status" value="1"/>
</dbReference>
<accession>A0ABW5F6A2</accession>
<evidence type="ECO:0000256" key="3">
    <source>
        <dbReference type="ARBA" id="ARBA00023125"/>
    </source>
</evidence>
<protein>
    <submittedName>
        <fullName evidence="8">Tyrosine-type recombinase/integrase</fullName>
    </submittedName>
</protein>
<dbReference type="InterPro" id="IPR011010">
    <property type="entry name" value="DNA_brk_join_enz"/>
</dbReference>
<dbReference type="EMBL" id="JBHUKY010000015">
    <property type="protein sequence ID" value="MFD2409420.1"/>
    <property type="molecule type" value="Genomic_DNA"/>
</dbReference>
<dbReference type="InterPro" id="IPR013762">
    <property type="entry name" value="Integrase-like_cat_sf"/>
</dbReference>
<evidence type="ECO:0000256" key="4">
    <source>
        <dbReference type="ARBA" id="ARBA00023172"/>
    </source>
</evidence>
<evidence type="ECO:0000256" key="1">
    <source>
        <dbReference type="ARBA" id="ARBA00008857"/>
    </source>
</evidence>
<dbReference type="Gene3D" id="1.10.150.130">
    <property type="match status" value="1"/>
</dbReference>
<keyword evidence="9" id="KW-1185">Reference proteome</keyword>
<feature type="domain" description="Tyr recombinase" evidence="6">
    <location>
        <begin position="126"/>
        <end position="305"/>
    </location>
</feature>
<keyword evidence="4" id="KW-0233">DNA recombination</keyword>
<evidence type="ECO:0000259" key="6">
    <source>
        <dbReference type="PROSITE" id="PS51898"/>
    </source>
</evidence>
<proteinExistence type="inferred from homology"/>